<keyword evidence="3" id="KW-1185">Reference proteome</keyword>
<feature type="signal peptide" evidence="1">
    <location>
        <begin position="1"/>
        <end position="20"/>
    </location>
</feature>
<sequence>MKKLLVLVALVAGITFSGNAQEVGLRFGGSNGLGGVAIDGVFTMGQFSRVHADVAFWDGYMGIDALWDFIYRPIGEEAFNWYVGFGPSTLIGDEFWLGASGELGIEYKFNQVPIALGLDWRPTFWLIDDTQLGVDSFGLNVRWVFGGNGSK</sequence>
<feature type="chain" id="PRO_5037796322" description="Outer membrane insertion C-signal" evidence="1">
    <location>
        <begin position="21"/>
        <end position="151"/>
    </location>
</feature>
<evidence type="ECO:0000313" key="3">
    <source>
        <dbReference type="Proteomes" id="UP000679220"/>
    </source>
</evidence>
<evidence type="ECO:0008006" key="4">
    <source>
        <dbReference type="Google" id="ProtNLM"/>
    </source>
</evidence>
<organism evidence="2 3">
    <name type="scientific">Carboxylicivirga sediminis</name>
    <dbReference type="NCBI Taxonomy" id="2006564"/>
    <lineage>
        <taxon>Bacteria</taxon>
        <taxon>Pseudomonadati</taxon>
        <taxon>Bacteroidota</taxon>
        <taxon>Bacteroidia</taxon>
        <taxon>Marinilabiliales</taxon>
        <taxon>Marinilabiliaceae</taxon>
        <taxon>Carboxylicivirga</taxon>
    </lineage>
</organism>
<dbReference type="RefSeq" id="WP_212193100.1">
    <property type="nucleotide sequence ID" value="NZ_JAGTAR010000048.1"/>
</dbReference>
<dbReference type="Proteomes" id="UP000679220">
    <property type="component" value="Unassembled WGS sequence"/>
</dbReference>
<keyword evidence="1" id="KW-0732">Signal</keyword>
<dbReference type="EMBL" id="JAGTAR010000048">
    <property type="protein sequence ID" value="MBR8538076.1"/>
    <property type="molecule type" value="Genomic_DNA"/>
</dbReference>
<accession>A0A941F703</accession>
<protein>
    <recommendedName>
        <fullName evidence="4">Outer membrane insertion C-signal</fullName>
    </recommendedName>
</protein>
<reference evidence="2" key="1">
    <citation type="journal article" date="2018" name="Int. J. Syst. Evol. Microbiol.">
        <title>Carboxylicivirga sediminis sp. nov., isolated from coastal sediment.</title>
        <authorList>
            <person name="Wang F.Q."/>
            <person name="Ren L.H."/>
            <person name="Zou R.J."/>
            <person name="Sun Y.Z."/>
            <person name="Liu X.J."/>
            <person name="Jiang F."/>
            <person name="Liu L.J."/>
        </authorList>
    </citation>
    <scope>NUCLEOTIDE SEQUENCE</scope>
    <source>
        <strain evidence="2">JR1</strain>
    </source>
</reference>
<reference evidence="2" key="2">
    <citation type="submission" date="2021-04" db="EMBL/GenBank/DDBJ databases">
        <authorList>
            <person name="Zhang T."/>
            <person name="Zhang Y."/>
            <person name="Lu D."/>
            <person name="Zuo D."/>
            <person name="Du Z."/>
        </authorList>
    </citation>
    <scope>NUCLEOTIDE SEQUENCE</scope>
    <source>
        <strain evidence="2">JR1</strain>
    </source>
</reference>
<dbReference type="AlphaFoldDB" id="A0A941F703"/>
<gene>
    <name evidence="2" type="ORF">KDU71_21075</name>
</gene>
<name>A0A941F703_9BACT</name>
<proteinExistence type="predicted"/>
<comment type="caution">
    <text evidence="2">The sequence shown here is derived from an EMBL/GenBank/DDBJ whole genome shotgun (WGS) entry which is preliminary data.</text>
</comment>
<evidence type="ECO:0000313" key="2">
    <source>
        <dbReference type="EMBL" id="MBR8538076.1"/>
    </source>
</evidence>
<evidence type="ECO:0000256" key="1">
    <source>
        <dbReference type="SAM" id="SignalP"/>
    </source>
</evidence>